<reference evidence="1 2" key="1">
    <citation type="journal article" date="2021" name="BMC Biol.">
        <title>Horizontally acquired antibacterial genes associated with adaptive radiation of ladybird beetles.</title>
        <authorList>
            <person name="Li H.S."/>
            <person name="Tang X.F."/>
            <person name="Huang Y.H."/>
            <person name="Xu Z.Y."/>
            <person name="Chen M.L."/>
            <person name="Du X.Y."/>
            <person name="Qiu B.Y."/>
            <person name="Chen P.T."/>
            <person name="Zhang W."/>
            <person name="Slipinski A."/>
            <person name="Escalona H.E."/>
            <person name="Waterhouse R.M."/>
            <person name="Zwick A."/>
            <person name="Pang H."/>
        </authorList>
    </citation>
    <scope>NUCLEOTIDE SEQUENCE [LARGE SCALE GENOMIC DNA]</scope>
    <source>
        <strain evidence="1">SYSU2018</strain>
    </source>
</reference>
<dbReference type="InterPro" id="IPR036691">
    <property type="entry name" value="Endo/exonu/phosph_ase_sf"/>
</dbReference>
<evidence type="ECO:0000313" key="1">
    <source>
        <dbReference type="EMBL" id="KAL3276837.1"/>
    </source>
</evidence>
<dbReference type="EMBL" id="JABFTP020000103">
    <property type="protein sequence ID" value="KAL3276837.1"/>
    <property type="molecule type" value="Genomic_DNA"/>
</dbReference>
<evidence type="ECO:0008006" key="3">
    <source>
        <dbReference type="Google" id="ProtNLM"/>
    </source>
</evidence>
<dbReference type="AlphaFoldDB" id="A0ABD2NES9"/>
<dbReference type="Proteomes" id="UP001516400">
    <property type="component" value="Unassembled WGS sequence"/>
</dbReference>
<accession>A0ABD2NES9</accession>
<comment type="caution">
    <text evidence="1">The sequence shown here is derived from an EMBL/GenBank/DDBJ whole genome shotgun (WGS) entry which is preliminary data.</text>
</comment>
<name>A0ABD2NES9_9CUCU</name>
<gene>
    <name evidence="1" type="ORF">HHI36_012200</name>
</gene>
<keyword evidence="2" id="KW-1185">Reference proteome</keyword>
<dbReference type="SUPFAM" id="SSF56219">
    <property type="entry name" value="DNase I-like"/>
    <property type="match status" value="1"/>
</dbReference>
<organism evidence="1 2">
    <name type="scientific">Cryptolaemus montrouzieri</name>
    <dbReference type="NCBI Taxonomy" id="559131"/>
    <lineage>
        <taxon>Eukaryota</taxon>
        <taxon>Metazoa</taxon>
        <taxon>Ecdysozoa</taxon>
        <taxon>Arthropoda</taxon>
        <taxon>Hexapoda</taxon>
        <taxon>Insecta</taxon>
        <taxon>Pterygota</taxon>
        <taxon>Neoptera</taxon>
        <taxon>Endopterygota</taxon>
        <taxon>Coleoptera</taxon>
        <taxon>Polyphaga</taxon>
        <taxon>Cucujiformia</taxon>
        <taxon>Coccinelloidea</taxon>
        <taxon>Coccinellidae</taxon>
        <taxon>Scymninae</taxon>
        <taxon>Scymnini</taxon>
        <taxon>Cryptolaemus</taxon>
    </lineage>
</organism>
<protein>
    <recommendedName>
        <fullName evidence="3">Endonuclease/exonuclease/phosphatase domain-containing protein</fullName>
    </recommendedName>
</protein>
<evidence type="ECO:0000313" key="2">
    <source>
        <dbReference type="Proteomes" id="UP001516400"/>
    </source>
</evidence>
<dbReference type="Gene3D" id="3.60.10.10">
    <property type="entry name" value="Endonuclease/exonuclease/phosphatase"/>
    <property type="match status" value="1"/>
</dbReference>
<sequence>MDKLTDALQELSAFEKFNIILTGDFNVDFIEESDHINQLLNLIGSFGLHITTIEPSRVTQFSATSIDNVITDLSSELSVTVTEEMQFSDHRSQSFICEINEQNEEEQNLYYTRLVTDGRILSLKRRIAGFNWEDKVKNTTAQQAASGVHTAFLGMVEKCSPLKKRIAKKTEIKVKNSAALVKKSNSLIS</sequence>
<proteinExistence type="predicted"/>